<gene>
    <name evidence="1" type="ORF">HUJ06_019123</name>
</gene>
<proteinExistence type="predicted"/>
<dbReference type="Proteomes" id="UP000607653">
    <property type="component" value="Unassembled WGS sequence"/>
</dbReference>
<name>A0A823A2P8_NELNU</name>
<dbReference type="InterPro" id="IPR036188">
    <property type="entry name" value="FAD/NAD-bd_sf"/>
</dbReference>
<reference evidence="1 2" key="1">
    <citation type="journal article" date="2020" name="Mol. Biol. Evol.">
        <title>Distinct Expression and Methylation Patterns for Genes with Different Fates following a Single Whole-Genome Duplication in Flowering Plants.</title>
        <authorList>
            <person name="Shi T."/>
            <person name="Rahmani R.S."/>
            <person name="Gugger P.F."/>
            <person name="Wang M."/>
            <person name="Li H."/>
            <person name="Zhang Y."/>
            <person name="Li Z."/>
            <person name="Wang Q."/>
            <person name="Van de Peer Y."/>
            <person name="Marchal K."/>
            <person name="Chen J."/>
        </authorList>
    </citation>
    <scope>NUCLEOTIDE SEQUENCE [LARGE SCALE GENOMIC DNA]</scope>
    <source>
        <tissue evidence="1">Leaf</tissue>
    </source>
</reference>
<dbReference type="Gene3D" id="3.50.50.60">
    <property type="entry name" value="FAD/NAD(P)-binding domain"/>
    <property type="match status" value="1"/>
</dbReference>
<evidence type="ECO:0000313" key="2">
    <source>
        <dbReference type="Proteomes" id="UP000607653"/>
    </source>
</evidence>
<protein>
    <submittedName>
        <fullName evidence="1">Uncharacterized protein</fullName>
    </submittedName>
</protein>
<dbReference type="SUPFAM" id="SSF51905">
    <property type="entry name" value="FAD/NAD(P)-binding domain"/>
    <property type="match status" value="1"/>
</dbReference>
<accession>A0A823A2P8</accession>
<organism evidence="1 2">
    <name type="scientific">Nelumbo nucifera</name>
    <name type="common">Sacred lotus</name>
    <dbReference type="NCBI Taxonomy" id="4432"/>
    <lineage>
        <taxon>Eukaryota</taxon>
        <taxon>Viridiplantae</taxon>
        <taxon>Streptophyta</taxon>
        <taxon>Embryophyta</taxon>
        <taxon>Tracheophyta</taxon>
        <taxon>Spermatophyta</taxon>
        <taxon>Magnoliopsida</taxon>
        <taxon>Proteales</taxon>
        <taxon>Nelumbonaceae</taxon>
        <taxon>Nelumbo</taxon>
    </lineage>
</organism>
<comment type="caution">
    <text evidence="1">The sequence shown here is derived from an EMBL/GenBank/DDBJ whole genome shotgun (WGS) entry which is preliminary data.</text>
</comment>
<evidence type="ECO:0000313" key="1">
    <source>
        <dbReference type="EMBL" id="DAD49186.1"/>
    </source>
</evidence>
<keyword evidence="2" id="KW-1185">Reference proteome</keyword>
<dbReference type="AlphaFoldDB" id="A0A823A2P8"/>
<sequence>MVAISVNPLDVPIVGDGAIACGVALDAMLWGLRIGLIEIEDFLSQTSPKSTK</sequence>
<dbReference type="EMBL" id="DUZY01000008">
    <property type="protein sequence ID" value="DAD49186.1"/>
    <property type="molecule type" value="Genomic_DNA"/>
</dbReference>